<organism evidence="1 2">
    <name type="scientific">Nocardiopsis dassonvillei (strain ATCC 23218 / DSM 43111 / CIP 107115 / JCM 7437 / KCTC 9190 / NBRC 14626 / NCTC 10488 / NRRL B-5397 / IMRU 509)</name>
    <name type="common">Actinomadura dassonvillei</name>
    <dbReference type="NCBI Taxonomy" id="446468"/>
    <lineage>
        <taxon>Bacteria</taxon>
        <taxon>Bacillati</taxon>
        <taxon>Actinomycetota</taxon>
        <taxon>Actinomycetes</taxon>
        <taxon>Streptosporangiales</taxon>
        <taxon>Nocardiopsidaceae</taxon>
        <taxon>Nocardiopsis</taxon>
    </lineage>
</organism>
<dbReference type="HOGENOM" id="CLU_2509324_0_0_11"/>
<protein>
    <submittedName>
        <fullName evidence="1">Uncharacterized protein</fullName>
    </submittedName>
</protein>
<dbReference type="EMBL" id="CP002041">
    <property type="protein sequence ID" value="ADH70659.1"/>
    <property type="molecule type" value="Genomic_DNA"/>
</dbReference>
<sequence length="85" mass="9403">MRIKVTSHEPWGVLVQIIGHEHIGASVDGGVIDSPHPRAEPEDYPAIGTETSAVVARIREDGKPPWVYLSMLNADVFRPSMRTEQ</sequence>
<dbReference type="KEGG" id="nda:Ndas_5279"/>
<proteinExistence type="predicted"/>
<keyword evidence="2" id="KW-1185">Reference proteome</keyword>
<geneLocation type="plasmid" evidence="2">
    <name>pNDAS01</name>
</geneLocation>
<dbReference type="OrthoDB" id="3431972at2"/>
<dbReference type="RefSeq" id="WP_013156266.1">
    <property type="nucleotide sequence ID" value="NC_014211.1"/>
</dbReference>
<dbReference type="AlphaFoldDB" id="D7B901"/>
<reference evidence="1 2" key="1">
    <citation type="journal article" date="2010" name="Stand. Genomic Sci.">
        <title>Complete genome sequence of Nocardiopsis dassonvillei type strain (IMRU 509).</title>
        <authorList>
            <person name="Sun H."/>
            <person name="Lapidus A."/>
            <person name="Nolan M."/>
            <person name="Lucas S."/>
            <person name="Del Rio T.G."/>
            <person name="Tice H."/>
            <person name="Cheng J.F."/>
            <person name="Tapia R."/>
            <person name="Han C."/>
            <person name="Goodwin L."/>
            <person name="Pitluck S."/>
            <person name="Pagani I."/>
            <person name="Ivanova N."/>
            <person name="Mavromatis K."/>
            <person name="Mikhailova N."/>
            <person name="Pati A."/>
            <person name="Chen A."/>
            <person name="Palaniappan K."/>
            <person name="Land M."/>
            <person name="Hauser L."/>
            <person name="Chang Y.J."/>
            <person name="Jeffries C.D."/>
            <person name="Djao O.D."/>
            <person name="Rohde M."/>
            <person name="Sikorski J."/>
            <person name="Goker M."/>
            <person name="Woyke T."/>
            <person name="Bristow J."/>
            <person name="Eisen J.A."/>
            <person name="Markowitz V."/>
            <person name="Hugenholtz P."/>
            <person name="Kyrpides N.C."/>
            <person name="Klenk H.P."/>
        </authorList>
    </citation>
    <scope>NUCLEOTIDE SEQUENCE [LARGE SCALE GENOMIC DNA]</scope>
    <source>
        <strain evidence="2">ATCC 23218 / DSM 43111 / CIP 107115 / JCM 7437 / KCTC 9190 / NBRC 14626 / NCTC 10488 / NRRL B-5397 / IMRU 509</strain>
        <plasmid evidence="2">Chromosome 2</plasmid>
    </source>
</reference>
<gene>
    <name evidence="1" type="ordered locus">Ndas_5279</name>
</gene>
<evidence type="ECO:0000313" key="1">
    <source>
        <dbReference type="EMBL" id="ADH70659.1"/>
    </source>
</evidence>
<name>D7B901_NOCDD</name>
<dbReference type="Proteomes" id="UP000002219">
    <property type="component" value="Chromosome 2"/>
</dbReference>
<evidence type="ECO:0000313" key="2">
    <source>
        <dbReference type="Proteomes" id="UP000002219"/>
    </source>
</evidence>
<accession>D7B901</accession>
<dbReference type="GeneID" id="91487500"/>